<dbReference type="InterPro" id="IPR025110">
    <property type="entry name" value="AMP-bd_C"/>
</dbReference>
<keyword evidence="2" id="KW-0472">Membrane</keyword>
<dbReference type="GO" id="GO:0043041">
    <property type="term" value="P:amino acid activation for nonribosomal peptide biosynthetic process"/>
    <property type="evidence" value="ECO:0007669"/>
    <property type="project" value="TreeGrafter"/>
</dbReference>
<dbReference type="InterPro" id="IPR045851">
    <property type="entry name" value="AMP-bd_C_sf"/>
</dbReference>
<dbReference type="InterPro" id="IPR000873">
    <property type="entry name" value="AMP-dep_synth/lig_dom"/>
</dbReference>
<dbReference type="GO" id="GO:0005737">
    <property type="term" value="C:cytoplasm"/>
    <property type="evidence" value="ECO:0007669"/>
    <property type="project" value="TreeGrafter"/>
</dbReference>
<dbReference type="Gene3D" id="3.30.300.30">
    <property type="match status" value="1"/>
</dbReference>
<dbReference type="RefSeq" id="WP_354643658.1">
    <property type="nucleotide sequence ID" value="NZ_CP159872.1"/>
</dbReference>
<dbReference type="GO" id="GO:0044550">
    <property type="term" value="P:secondary metabolite biosynthetic process"/>
    <property type="evidence" value="ECO:0007669"/>
    <property type="project" value="TreeGrafter"/>
</dbReference>
<evidence type="ECO:0000259" key="4">
    <source>
        <dbReference type="Pfam" id="PF13193"/>
    </source>
</evidence>
<dbReference type="InterPro" id="IPR020845">
    <property type="entry name" value="AMP-binding_CS"/>
</dbReference>
<dbReference type="InterPro" id="IPR042099">
    <property type="entry name" value="ANL_N_sf"/>
</dbReference>
<feature type="transmembrane region" description="Helical" evidence="2">
    <location>
        <begin position="582"/>
        <end position="604"/>
    </location>
</feature>
<proteinExistence type="predicted"/>
<reference evidence="5" key="1">
    <citation type="submission" date="2024-06" db="EMBL/GenBank/DDBJ databases">
        <title>The genome sequences of Kitasatospora sp. strain HUAS MG31.</title>
        <authorList>
            <person name="Mo P."/>
        </authorList>
    </citation>
    <scope>NUCLEOTIDE SEQUENCE</scope>
    <source>
        <strain evidence="5">HUAS MG31</strain>
    </source>
</reference>
<dbReference type="PANTHER" id="PTHR45527:SF1">
    <property type="entry name" value="FATTY ACID SYNTHASE"/>
    <property type="match status" value="1"/>
</dbReference>
<dbReference type="EMBL" id="CP159872">
    <property type="protein sequence ID" value="XCM82725.1"/>
    <property type="molecule type" value="Genomic_DNA"/>
</dbReference>
<feature type="domain" description="AMP-dependent synthetase/ligase" evidence="3">
    <location>
        <begin position="12"/>
        <end position="374"/>
    </location>
</feature>
<feature type="transmembrane region" description="Helical" evidence="2">
    <location>
        <begin position="616"/>
        <end position="633"/>
    </location>
</feature>
<dbReference type="GO" id="GO:0031177">
    <property type="term" value="F:phosphopantetheine binding"/>
    <property type="evidence" value="ECO:0007669"/>
    <property type="project" value="TreeGrafter"/>
</dbReference>
<evidence type="ECO:0000256" key="2">
    <source>
        <dbReference type="SAM" id="Phobius"/>
    </source>
</evidence>
<dbReference type="Pfam" id="PF13193">
    <property type="entry name" value="AMP-binding_C"/>
    <property type="match status" value="1"/>
</dbReference>
<name>A0AAU8K3T1_9ACTN</name>
<dbReference type="AlphaFoldDB" id="A0AAU8K3T1"/>
<protein>
    <submittedName>
        <fullName evidence="5">Amino acid adenylation domain-containing protein</fullName>
    </submittedName>
</protein>
<gene>
    <name evidence="5" type="ORF">ABWK59_29340</name>
</gene>
<accession>A0AAU8K3T1</accession>
<feature type="region of interest" description="Disordered" evidence="1">
    <location>
        <begin position="500"/>
        <end position="540"/>
    </location>
</feature>
<feature type="transmembrane region" description="Helical" evidence="2">
    <location>
        <begin position="653"/>
        <end position="672"/>
    </location>
</feature>
<dbReference type="CDD" id="cd05930">
    <property type="entry name" value="A_NRPS"/>
    <property type="match status" value="1"/>
</dbReference>
<dbReference type="PROSITE" id="PS00455">
    <property type="entry name" value="AMP_BINDING"/>
    <property type="match status" value="1"/>
</dbReference>
<dbReference type="Pfam" id="PF00501">
    <property type="entry name" value="AMP-binding"/>
    <property type="match status" value="1"/>
</dbReference>
<dbReference type="Gene3D" id="3.40.50.12780">
    <property type="entry name" value="N-terminal domain of ligase-like"/>
    <property type="match status" value="1"/>
</dbReference>
<evidence type="ECO:0000313" key="5">
    <source>
        <dbReference type="EMBL" id="XCM82725.1"/>
    </source>
</evidence>
<evidence type="ECO:0000256" key="1">
    <source>
        <dbReference type="SAM" id="MobiDB-lite"/>
    </source>
</evidence>
<dbReference type="PANTHER" id="PTHR45527">
    <property type="entry name" value="NONRIBOSOMAL PEPTIDE SYNTHETASE"/>
    <property type="match status" value="1"/>
</dbReference>
<keyword evidence="2" id="KW-1133">Transmembrane helix</keyword>
<feature type="domain" description="AMP-binding enzyme C-terminal" evidence="4">
    <location>
        <begin position="427"/>
        <end position="500"/>
    </location>
</feature>
<organism evidence="5">
    <name type="scientific">Kitasatospora camelliae</name>
    <dbReference type="NCBI Taxonomy" id="3156397"/>
    <lineage>
        <taxon>Bacteria</taxon>
        <taxon>Bacillati</taxon>
        <taxon>Actinomycetota</taxon>
        <taxon>Actinomycetes</taxon>
        <taxon>Kitasatosporales</taxon>
        <taxon>Streptomycetaceae</taxon>
        <taxon>Kitasatospora</taxon>
    </lineage>
</organism>
<keyword evidence="2" id="KW-0812">Transmembrane</keyword>
<sequence>MTGELQTVHELFEERALRAPQAVAVVCGDQRLSYGELDARANRLAHHLIGLGLGPGRIAAVALGRGPELLTALLAVLKTGAAYVPLEPTGPDRVIRHVLVDADPLVVVTEEVYRVRLADAAEADLLCVDTAAPAFAELPAGRPAVTLSGTEPACVFYTSGSTGLPKGAVVEHRNLLHSFRGWQQVYHLTPADRVLQTATLEFDVFTADWIRALGSGAVLVLARRNFTLDRTADVAELHALVVDGQITVMETNLHTARRLFDHLRPRGLELGQLRLLTVGAEKWYLDEQLRLQGYLGPAVRVLNVYGVAEASVDSTYFDTAALADPPEHPETVSLIGTPFPGNRVHLLDPQGRPVADGEVGEICLGGPGVGRGYLNRPKLTSARFVTTEHDPDGRIYRTGDLARRRPDGLLEYLGRDTDRTGARSAGVEAALRGHPAVKESAVAELDHRLVAYVVTGPEEGAEAPADPWALRAYLAERLPADAVPDAVVPLPALPRTRAGKLDRRHLPLPAPRPPAEGGGKAARPRGVKGGGSAGRPDGAGRQRPLAHLLLTLFLGGLAYALTPDLWPGSTDTSAVPGPWAGVFEALYVCEAAGFGLGAAFLLLGGAAVRLQGRPAWLARATHLAVCWLLASWWPQDNLYRTTAATDWPAQAALVLGFNLTLLLAAALVARFVTWRPQGLSE</sequence>
<dbReference type="SUPFAM" id="SSF56801">
    <property type="entry name" value="Acetyl-CoA synthetase-like"/>
    <property type="match status" value="1"/>
</dbReference>
<evidence type="ECO:0000259" key="3">
    <source>
        <dbReference type="Pfam" id="PF00501"/>
    </source>
</evidence>
<dbReference type="KEGG" id="kcm:ABWK59_29340"/>